<dbReference type="AlphaFoldDB" id="A0A9P9J265"/>
<comment type="pathway">
    <text evidence="1">Phospholipid metabolism; phosphatidylethanolamine biosynthesis; phosphatidylethanolamine from ethanolamine: step 1/3.</text>
</comment>
<organism evidence="4 5">
    <name type="scientific">Dactylonectria macrodidyma</name>
    <dbReference type="NCBI Taxonomy" id="307937"/>
    <lineage>
        <taxon>Eukaryota</taxon>
        <taxon>Fungi</taxon>
        <taxon>Dikarya</taxon>
        <taxon>Ascomycota</taxon>
        <taxon>Pezizomycotina</taxon>
        <taxon>Sordariomycetes</taxon>
        <taxon>Hypocreomycetidae</taxon>
        <taxon>Hypocreales</taxon>
        <taxon>Nectriaceae</taxon>
        <taxon>Dactylonectria</taxon>
    </lineage>
</organism>
<sequence>MDTEIPFVQHVFDTAQAKHSVLQLASFLFQDGAPSGDIRITTLAEGTTNSLFKVSRRGTSPAGAVETVLVKVYGDGTDITIDRNKEITVHKLLSDNGLAPLPLVRFENGHAYQYLPGTPCSTEAMRDETVWRGVARELARWHVSLPIMKHDSPEAVIQFEPSIWSTAKKWLHNLPIRTAEQRALKEQLDIEFQHLVKTLFSSSSPESLVLGHGDLLSGNIIIQDSDSDNALSIKFIDYEHATYCPPAFELANHFAEWTGFNCDYNLLPTTSTRREFIREYLQTCQDLSRGPNDSGLNKGRDSTDIAVPSRIAEAEIERVMAEVDAFRGFPGFYWGLCALIQAEASTGSIDFDYAGYATKRLAEYWAWRGRDGTDLGKISADVSLREEKWAAL</sequence>
<dbReference type="PANTHER" id="PTHR22603">
    <property type="entry name" value="CHOLINE/ETHANOALAMINE KINASE"/>
    <property type="match status" value="1"/>
</dbReference>
<reference evidence="4" key="1">
    <citation type="journal article" date="2021" name="Nat. Commun.">
        <title>Genetic determinants of endophytism in the Arabidopsis root mycobiome.</title>
        <authorList>
            <person name="Mesny F."/>
            <person name="Miyauchi S."/>
            <person name="Thiergart T."/>
            <person name="Pickel B."/>
            <person name="Atanasova L."/>
            <person name="Karlsson M."/>
            <person name="Huettel B."/>
            <person name="Barry K.W."/>
            <person name="Haridas S."/>
            <person name="Chen C."/>
            <person name="Bauer D."/>
            <person name="Andreopoulos W."/>
            <person name="Pangilinan J."/>
            <person name="LaButti K."/>
            <person name="Riley R."/>
            <person name="Lipzen A."/>
            <person name="Clum A."/>
            <person name="Drula E."/>
            <person name="Henrissat B."/>
            <person name="Kohler A."/>
            <person name="Grigoriev I.V."/>
            <person name="Martin F.M."/>
            <person name="Hacquard S."/>
        </authorList>
    </citation>
    <scope>NUCLEOTIDE SEQUENCE</scope>
    <source>
        <strain evidence="4">MPI-CAGE-AT-0147</strain>
    </source>
</reference>
<comment type="similarity">
    <text evidence="2">Belongs to the choline/ethanolamine kinase family.</text>
</comment>
<dbReference type="Pfam" id="PF01633">
    <property type="entry name" value="Choline_kinase"/>
    <property type="match status" value="1"/>
</dbReference>
<comment type="caution">
    <text evidence="4">The sequence shown here is derived from an EMBL/GenBank/DDBJ whole genome shotgun (WGS) entry which is preliminary data.</text>
</comment>
<dbReference type="OrthoDB" id="10267235at2759"/>
<keyword evidence="4" id="KW-0808">Transferase</keyword>
<dbReference type="GO" id="GO:0004305">
    <property type="term" value="F:ethanolamine kinase activity"/>
    <property type="evidence" value="ECO:0007669"/>
    <property type="project" value="UniProtKB-EC"/>
</dbReference>
<dbReference type="GO" id="GO:0006646">
    <property type="term" value="P:phosphatidylethanolamine biosynthetic process"/>
    <property type="evidence" value="ECO:0007669"/>
    <property type="project" value="TreeGrafter"/>
</dbReference>
<dbReference type="Gene3D" id="3.30.200.20">
    <property type="entry name" value="Phosphorylase Kinase, domain 1"/>
    <property type="match status" value="1"/>
</dbReference>
<name>A0A9P9J265_9HYPO</name>
<dbReference type="CDD" id="cd05157">
    <property type="entry name" value="ETNK_euk"/>
    <property type="match status" value="1"/>
</dbReference>
<accession>A0A9P9J265</accession>
<evidence type="ECO:0000313" key="4">
    <source>
        <dbReference type="EMBL" id="KAH7143475.1"/>
    </source>
</evidence>
<dbReference type="Proteomes" id="UP000738349">
    <property type="component" value="Unassembled WGS sequence"/>
</dbReference>
<evidence type="ECO:0000256" key="1">
    <source>
        <dbReference type="ARBA" id="ARBA00037883"/>
    </source>
</evidence>
<proteinExistence type="inferred from homology"/>
<dbReference type="PANTHER" id="PTHR22603:SF66">
    <property type="entry name" value="ETHANOLAMINE KINASE"/>
    <property type="match status" value="1"/>
</dbReference>
<evidence type="ECO:0000256" key="3">
    <source>
        <dbReference type="ARBA" id="ARBA00038874"/>
    </source>
</evidence>
<dbReference type="InterPro" id="IPR011009">
    <property type="entry name" value="Kinase-like_dom_sf"/>
</dbReference>
<dbReference type="SUPFAM" id="SSF56112">
    <property type="entry name" value="Protein kinase-like (PK-like)"/>
    <property type="match status" value="1"/>
</dbReference>
<gene>
    <name evidence="4" type="ORF">EDB81DRAFT_857000</name>
</gene>
<keyword evidence="4" id="KW-0418">Kinase</keyword>
<keyword evidence="5" id="KW-1185">Reference proteome</keyword>
<dbReference type="EMBL" id="JAGMUV010000009">
    <property type="protein sequence ID" value="KAH7143475.1"/>
    <property type="molecule type" value="Genomic_DNA"/>
</dbReference>
<dbReference type="EC" id="2.7.1.82" evidence="3"/>
<dbReference type="GO" id="GO:0005737">
    <property type="term" value="C:cytoplasm"/>
    <property type="evidence" value="ECO:0007669"/>
    <property type="project" value="TreeGrafter"/>
</dbReference>
<evidence type="ECO:0000256" key="2">
    <source>
        <dbReference type="ARBA" id="ARBA00038211"/>
    </source>
</evidence>
<dbReference type="Gene3D" id="3.90.1200.10">
    <property type="match status" value="1"/>
</dbReference>
<protein>
    <recommendedName>
        <fullName evidence="3">ethanolamine kinase</fullName>
        <ecNumber evidence="3">2.7.1.82</ecNumber>
    </recommendedName>
</protein>
<evidence type="ECO:0000313" key="5">
    <source>
        <dbReference type="Proteomes" id="UP000738349"/>
    </source>
</evidence>